<evidence type="ECO:0000256" key="3">
    <source>
        <dbReference type="ARBA" id="ARBA00022989"/>
    </source>
</evidence>
<comment type="subcellular location">
    <subcellularLocation>
        <location evidence="5">Cell membrane</location>
        <topology evidence="5">Multi-pass membrane protein</topology>
    </subcellularLocation>
    <subcellularLocation>
        <location evidence="1">Membrane</location>
        <topology evidence="1">Multi-pass membrane protein</topology>
    </subcellularLocation>
</comment>
<dbReference type="NCBIfam" id="NF038017">
    <property type="entry name" value="ABC_perm1"/>
    <property type="match status" value="1"/>
</dbReference>
<dbReference type="InterPro" id="IPR000515">
    <property type="entry name" value="MetI-like"/>
</dbReference>
<feature type="domain" description="ABC transmembrane type-1" evidence="6">
    <location>
        <begin position="26"/>
        <end position="222"/>
    </location>
</feature>
<feature type="transmembrane region" description="Helical" evidence="5">
    <location>
        <begin position="65"/>
        <end position="85"/>
    </location>
</feature>
<reference evidence="7 8" key="1">
    <citation type="submission" date="2023-03" db="EMBL/GenBank/DDBJ databases">
        <title>WGS of Methanotrichaceae archaeon Mx.</title>
        <authorList>
            <person name="Sorokin D.Y."/>
            <person name="Merkel A.Y."/>
        </authorList>
    </citation>
    <scope>NUCLEOTIDE SEQUENCE [LARGE SCALE GENOMIC DNA]</scope>
    <source>
        <strain evidence="7 8">Mx</strain>
    </source>
</reference>
<evidence type="ECO:0000256" key="5">
    <source>
        <dbReference type="RuleBase" id="RU363032"/>
    </source>
</evidence>
<keyword evidence="2 5" id="KW-0812">Transmembrane</keyword>
<dbReference type="SUPFAM" id="SSF161098">
    <property type="entry name" value="MetI-like"/>
    <property type="match status" value="1"/>
</dbReference>
<dbReference type="PANTHER" id="PTHR43632">
    <property type="entry name" value="PERMEASE COMPONENT OF TUNGSTATE ABC TRANSPORTER"/>
    <property type="match status" value="1"/>
</dbReference>
<evidence type="ECO:0000256" key="2">
    <source>
        <dbReference type="ARBA" id="ARBA00022692"/>
    </source>
</evidence>
<sequence length="231" mass="24300">MDEIGAGFVRAMELILTLDPAIVEITVRSLIIAVASTAIATTIAVPAGGLLHFHNFWGKRAIINLIQTLYSLPTVTVGLLVFLLLSRSGPLGGLGLLFTPGGMVVGQTILIVPIMTGLTIAALSGITDQVRDSAISLGASKRQAIFTIMVEARAAMMAAVLLGFGRALSEVGVAMMIGGNIQGYTRVLTTAIALETSRGDIEFSMALGIILVSISLIVNLLVNRVQGRWWT</sequence>
<evidence type="ECO:0000256" key="4">
    <source>
        <dbReference type="ARBA" id="ARBA00023136"/>
    </source>
</evidence>
<evidence type="ECO:0000256" key="1">
    <source>
        <dbReference type="ARBA" id="ARBA00004141"/>
    </source>
</evidence>
<feature type="transmembrane region" description="Helical" evidence="5">
    <location>
        <begin position="203"/>
        <end position="222"/>
    </location>
</feature>
<proteinExistence type="inferred from homology"/>
<dbReference type="PANTHER" id="PTHR43632:SF1">
    <property type="entry name" value="PERMEASE COMPONENT OF TUNGSTATE ABC TRANSPORTER"/>
    <property type="match status" value="1"/>
</dbReference>
<gene>
    <name evidence="7" type="ORF">P0O15_01605</name>
</gene>
<keyword evidence="5" id="KW-0813">Transport</keyword>
<organism evidence="7 8">
    <name type="scientific">Candidatus Methanocrinis natronophilus</name>
    <dbReference type="NCBI Taxonomy" id="3033396"/>
    <lineage>
        <taxon>Archaea</taxon>
        <taxon>Methanobacteriati</taxon>
        <taxon>Methanobacteriota</taxon>
        <taxon>Stenosarchaea group</taxon>
        <taxon>Methanomicrobia</taxon>
        <taxon>Methanotrichales</taxon>
        <taxon>Methanotrichaceae</taxon>
        <taxon>Methanocrinis</taxon>
    </lineage>
</organism>
<evidence type="ECO:0000259" key="6">
    <source>
        <dbReference type="PROSITE" id="PS50928"/>
    </source>
</evidence>
<comment type="similarity">
    <text evidence="5">Belongs to the binding-protein-dependent transport system permease family.</text>
</comment>
<evidence type="ECO:0000313" key="8">
    <source>
        <dbReference type="Proteomes" id="UP001220010"/>
    </source>
</evidence>
<dbReference type="Gene3D" id="1.10.3720.10">
    <property type="entry name" value="MetI-like"/>
    <property type="match status" value="1"/>
</dbReference>
<dbReference type="Pfam" id="PF00528">
    <property type="entry name" value="BPD_transp_1"/>
    <property type="match status" value="1"/>
</dbReference>
<feature type="transmembrane region" description="Helical" evidence="5">
    <location>
        <begin position="105"/>
        <end position="123"/>
    </location>
</feature>
<comment type="caution">
    <text evidence="7">The sequence shown here is derived from an EMBL/GenBank/DDBJ whole genome shotgun (WGS) entry which is preliminary data.</text>
</comment>
<keyword evidence="4 5" id="KW-0472">Membrane</keyword>
<accession>A0ABT5X5A5</accession>
<dbReference type="InterPro" id="IPR049783">
    <property type="entry name" value="ABC_perm_TupB-like"/>
</dbReference>
<feature type="transmembrane region" description="Helical" evidence="5">
    <location>
        <begin position="30"/>
        <end position="53"/>
    </location>
</feature>
<dbReference type="RefSeq" id="WP_316965635.1">
    <property type="nucleotide sequence ID" value="NZ_JARFPK010000004.1"/>
</dbReference>
<name>A0ABT5X5A5_9EURY</name>
<keyword evidence="8" id="KW-1185">Reference proteome</keyword>
<dbReference type="PROSITE" id="PS50928">
    <property type="entry name" value="ABC_TM1"/>
    <property type="match status" value="1"/>
</dbReference>
<dbReference type="EMBL" id="JARFPK010000004">
    <property type="protein sequence ID" value="MDF0589875.1"/>
    <property type="molecule type" value="Genomic_DNA"/>
</dbReference>
<keyword evidence="3 5" id="KW-1133">Transmembrane helix</keyword>
<dbReference type="Proteomes" id="UP001220010">
    <property type="component" value="Unassembled WGS sequence"/>
</dbReference>
<evidence type="ECO:0000313" key="7">
    <source>
        <dbReference type="EMBL" id="MDF0589875.1"/>
    </source>
</evidence>
<protein>
    <submittedName>
        <fullName evidence="7">ABC transporter permease</fullName>
    </submittedName>
</protein>
<dbReference type="InterPro" id="IPR035906">
    <property type="entry name" value="MetI-like_sf"/>
</dbReference>